<comment type="caution">
    <text evidence="1">The sequence shown here is derived from an EMBL/GenBank/DDBJ whole genome shotgun (WGS) entry which is preliminary data.</text>
</comment>
<reference evidence="1 2" key="1">
    <citation type="journal article" date="2014" name="Genome Announc.">
        <title>Draft Genome Sequence of Paenibacillus pini JCM 16418T, Isolated from the Rhizosphere of Pine Tree.</title>
        <authorList>
            <person name="Yuki M."/>
            <person name="Oshima K."/>
            <person name="Suda W."/>
            <person name="Oshida Y."/>
            <person name="Kitamura K."/>
            <person name="Iida Y."/>
            <person name="Hattori M."/>
            <person name="Ohkuma M."/>
        </authorList>
    </citation>
    <scope>NUCLEOTIDE SEQUENCE [LARGE SCALE GENOMIC DNA]</scope>
    <source>
        <strain evidence="1 2">JCM 16418</strain>
    </source>
</reference>
<dbReference type="AlphaFoldDB" id="W7YSW3"/>
<organism evidence="1 2">
    <name type="scientific">Paenibacillus pini JCM 16418</name>
    <dbReference type="NCBI Taxonomy" id="1236976"/>
    <lineage>
        <taxon>Bacteria</taxon>
        <taxon>Bacillati</taxon>
        <taxon>Bacillota</taxon>
        <taxon>Bacilli</taxon>
        <taxon>Bacillales</taxon>
        <taxon>Paenibacillaceae</taxon>
        <taxon>Paenibacillus</taxon>
    </lineage>
</organism>
<name>W7YSW3_9BACL</name>
<dbReference type="GO" id="GO:0016787">
    <property type="term" value="F:hydrolase activity"/>
    <property type="evidence" value="ECO:0007669"/>
    <property type="project" value="UniProtKB-KW"/>
</dbReference>
<dbReference type="eggNOG" id="COG2340">
    <property type="taxonomic scope" value="Bacteria"/>
</dbReference>
<dbReference type="EMBL" id="BAVZ01000021">
    <property type="protein sequence ID" value="GAF10288.1"/>
    <property type="molecule type" value="Genomic_DNA"/>
</dbReference>
<proteinExistence type="predicted"/>
<evidence type="ECO:0000313" key="2">
    <source>
        <dbReference type="Proteomes" id="UP000019364"/>
    </source>
</evidence>
<dbReference type="Proteomes" id="UP000019364">
    <property type="component" value="Unassembled WGS sequence"/>
</dbReference>
<gene>
    <name evidence="1" type="ORF">JCM16418_4467</name>
</gene>
<sequence>MAESNQTKLTGAVSKIAELKATAERDQAAAEEVTAKIVALPEEITLENEEEVTSAQAAYAVLTEEQKALVLEVNYTKLTAAVEKIAELKAEAERD</sequence>
<keyword evidence="2" id="KW-1185">Reference proteome</keyword>
<evidence type="ECO:0000313" key="1">
    <source>
        <dbReference type="EMBL" id="GAF10288.1"/>
    </source>
</evidence>
<accession>W7YSW3</accession>
<keyword evidence="1" id="KW-0378">Hydrolase</keyword>
<protein>
    <submittedName>
        <fullName evidence="1">Phosphohydrolase</fullName>
    </submittedName>
</protein>